<dbReference type="AlphaFoldDB" id="A0A0D0B9Y6"/>
<dbReference type="STRING" id="930992.A0A0D0B9Y6"/>
<keyword evidence="3" id="KW-1185">Reference proteome</keyword>
<reference evidence="2 3" key="1">
    <citation type="submission" date="2014-04" db="EMBL/GenBank/DDBJ databases">
        <authorList>
            <consortium name="DOE Joint Genome Institute"/>
            <person name="Kuo A."/>
            <person name="Ruytinx J."/>
            <person name="Rineau F."/>
            <person name="Colpaert J."/>
            <person name="Kohler A."/>
            <person name="Nagy L.G."/>
            <person name="Floudas D."/>
            <person name="Copeland A."/>
            <person name="Barry K.W."/>
            <person name="Cichocki N."/>
            <person name="Veneault-Fourrey C."/>
            <person name="LaButti K."/>
            <person name="Lindquist E.A."/>
            <person name="Lipzen A."/>
            <person name="Lundell T."/>
            <person name="Morin E."/>
            <person name="Murat C."/>
            <person name="Sun H."/>
            <person name="Tunlid A."/>
            <person name="Henrissat B."/>
            <person name="Grigoriev I.V."/>
            <person name="Hibbett D.S."/>
            <person name="Martin F."/>
            <person name="Nordberg H.P."/>
            <person name="Cantor M.N."/>
            <person name="Hua S.X."/>
        </authorList>
    </citation>
    <scope>NUCLEOTIDE SEQUENCE [LARGE SCALE GENOMIC DNA]</scope>
    <source>
        <strain evidence="2 3">UH-Slu-Lm8-n1</strain>
    </source>
</reference>
<feature type="region of interest" description="Disordered" evidence="1">
    <location>
        <begin position="59"/>
        <end position="84"/>
    </location>
</feature>
<protein>
    <submittedName>
        <fullName evidence="2">Uncharacterized protein</fullName>
    </submittedName>
</protein>
<evidence type="ECO:0000256" key="1">
    <source>
        <dbReference type="SAM" id="MobiDB-lite"/>
    </source>
</evidence>
<sequence length="272" mass="30498">MPHKRAKRAVRERERSLKGDNLPPPKHPGNEESVPKSVARILNAEKIRLEFREKKRKIDMSNGDECPQLKRRRSASDVNSRKEETLKIRAGETIAHFNKRVESSMMPLIRTAMQQSSAQVRKVQKHEIEQGVAKPAAQVKTMINNASHADVSNPSPPTSTHTPPSCANTSKLSPLILTSTPQRHSRDRPKEFRVSSTSTPRRLNDIAQEPPRFGKLPRGARSGKDSSKEKVTGILSMAQKAMMEEERESAIKRYRELKAKKLRSDCSGAMGG</sequence>
<feature type="region of interest" description="Disordered" evidence="1">
    <location>
        <begin position="147"/>
        <end position="230"/>
    </location>
</feature>
<feature type="compositionally biased region" description="Basic and acidic residues" evidence="1">
    <location>
        <begin position="9"/>
        <end position="18"/>
    </location>
</feature>
<feature type="compositionally biased region" description="Polar residues" evidence="1">
    <location>
        <begin position="166"/>
        <end position="182"/>
    </location>
</feature>
<evidence type="ECO:0000313" key="2">
    <source>
        <dbReference type="EMBL" id="KIK43182.1"/>
    </source>
</evidence>
<name>A0A0D0B9Y6_9AGAM</name>
<dbReference type="InParanoid" id="A0A0D0B9Y6"/>
<dbReference type="Proteomes" id="UP000054485">
    <property type="component" value="Unassembled WGS sequence"/>
</dbReference>
<organism evidence="2 3">
    <name type="scientific">Suillus luteus UH-Slu-Lm8-n1</name>
    <dbReference type="NCBI Taxonomy" id="930992"/>
    <lineage>
        <taxon>Eukaryota</taxon>
        <taxon>Fungi</taxon>
        <taxon>Dikarya</taxon>
        <taxon>Basidiomycota</taxon>
        <taxon>Agaricomycotina</taxon>
        <taxon>Agaricomycetes</taxon>
        <taxon>Agaricomycetidae</taxon>
        <taxon>Boletales</taxon>
        <taxon>Suillineae</taxon>
        <taxon>Suillaceae</taxon>
        <taxon>Suillus</taxon>
    </lineage>
</organism>
<feature type="region of interest" description="Disordered" evidence="1">
    <location>
        <begin position="1"/>
        <end position="38"/>
    </location>
</feature>
<dbReference type="OrthoDB" id="5876637at2759"/>
<accession>A0A0D0B9Y6</accession>
<gene>
    <name evidence="2" type="ORF">CY34DRAFT_82236</name>
</gene>
<dbReference type="EMBL" id="KN835219">
    <property type="protein sequence ID" value="KIK43182.1"/>
    <property type="molecule type" value="Genomic_DNA"/>
</dbReference>
<dbReference type="HOGENOM" id="CLU_075896_0_0_1"/>
<reference evidence="3" key="2">
    <citation type="submission" date="2015-01" db="EMBL/GenBank/DDBJ databases">
        <title>Evolutionary Origins and Diversification of the Mycorrhizal Mutualists.</title>
        <authorList>
            <consortium name="DOE Joint Genome Institute"/>
            <consortium name="Mycorrhizal Genomics Consortium"/>
            <person name="Kohler A."/>
            <person name="Kuo A."/>
            <person name="Nagy L.G."/>
            <person name="Floudas D."/>
            <person name="Copeland A."/>
            <person name="Barry K.W."/>
            <person name="Cichocki N."/>
            <person name="Veneault-Fourrey C."/>
            <person name="LaButti K."/>
            <person name="Lindquist E.A."/>
            <person name="Lipzen A."/>
            <person name="Lundell T."/>
            <person name="Morin E."/>
            <person name="Murat C."/>
            <person name="Riley R."/>
            <person name="Ohm R."/>
            <person name="Sun H."/>
            <person name="Tunlid A."/>
            <person name="Henrissat B."/>
            <person name="Grigoriev I.V."/>
            <person name="Hibbett D.S."/>
            <person name="Martin F."/>
        </authorList>
    </citation>
    <scope>NUCLEOTIDE SEQUENCE [LARGE SCALE GENOMIC DNA]</scope>
    <source>
        <strain evidence="3">UH-Slu-Lm8-n1</strain>
    </source>
</reference>
<proteinExistence type="predicted"/>
<evidence type="ECO:0000313" key="3">
    <source>
        <dbReference type="Proteomes" id="UP000054485"/>
    </source>
</evidence>